<dbReference type="GO" id="GO:0046872">
    <property type="term" value="F:metal ion binding"/>
    <property type="evidence" value="ECO:0007669"/>
    <property type="project" value="UniProtKB-KW"/>
</dbReference>
<evidence type="ECO:0000256" key="1">
    <source>
        <dbReference type="ARBA" id="ARBA00001933"/>
    </source>
</evidence>
<dbReference type="Proteomes" id="UP000601223">
    <property type="component" value="Unassembled WGS sequence"/>
</dbReference>
<keyword evidence="7" id="KW-0411">Iron-sulfur</keyword>
<keyword evidence="4" id="KW-0479">Metal-binding</keyword>
<dbReference type="SFLD" id="SFLDG01070">
    <property type="entry name" value="PLP-dependent"/>
    <property type="match status" value="1"/>
</dbReference>
<dbReference type="Gene3D" id="3.20.20.70">
    <property type="entry name" value="Aldolase class I"/>
    <property type="match status" value="1"/>
</dbReference>
<proteinExistence type="predicted"/>
<dbReference type="AlphaFoldDB" id="A0A8J3JHB2"/>
<name>A0A8J3JHB2_9ACTN</name>
<evidence type="ECO:0000256" key="4">
    <source>
        <dbReference type="ARBA" id="ARBA00022723"/>
    </source>
</evidence>
<protein>
    <submittedName>
        <fullName evidence="8">Putative L-lysine 2,3-aminomutase</fullName>
    </submittedName>
</protein>
<dbReference type="PANTHER" id="PTHR30538">
    <property type="entry name" value="LYSINE 2,3-AMINOMUTASE-RELATED"/>
    <property type="match status" value="1"/>
</dbReference>
<comment type="caution">
    <text evidence="8">The sequence shown here is derived from an EMBL/GenBank/DDBJ whole genome shotgun (WGS) entry which is preliminary data.</text>
</comment>
<evidence type="ECO:0000313" key="8">
    <source>
        <dbReference type="EMBL" id="GIF82604.1"/>
    </source>
</evidence>
<dbReference type="InterPro" id="IPR058240">
    <property type="entry name" value="rSAM_sf"/>
</dbReference>
<evidence type="ECO:0000256" key="6">
    <source>
        <dbReference type="ARBA" id="ARBA00023004"/>
    </source>
</evidence>
<dbReference type="CDD" id="cd01335">
    <property type="entry name" value="Radical_SAM"/>
    <property type="match status" value="1"/>
</dbReference>
<dbReference type="EMBL" id="BONF01000021">
    <property type="protein sequence ID" value="GIF82604.1"/>
    <property type="molecule type" value="Genomic_DNA"/>
</dbReference>
<dbReference type="GO" id="GO:0003824">
    <property type="term" value="F:catalytic activity"/>
    <property type="evidence" value="ECO:0007669"/>
    <property type="project" value="InterPro"/>
</dbReference>
<evidence type="ECO:0000256" key="3">
    <source>
        <dbReference type="ARBA" id="ARBA00022691"/>
    </source>
</evidence>
<keyword evidence="5" id="KW-0663">Pyridoxal phosphate</keyword>
<evidence type="ECO:0000313" key="9">
    <source>
        <dbReference type="Proteomes" id="UP000601223"/>
    </source>
</evidence>
<dbReference type="InterPro" id="IPR003739">
    <property type="entry name" value="Lys_aminomutase/Glu_NH3_mut"/>
</dbReference>
<dbReference type="GO" id="GO:0051539">
    <property type="term" value="F:4 iron, 4 sulfur cluster binding"/>
    <property type="evidence" value="ECO:0007669"/>
    <property type="project" value="UniProtKB-KW"/>
</dbReference>
<sequence>MFRALTSRQLDPLLKERTGLDEEDRRQRLGVAAVLPFRVNDHVINELIDWDRVPEDPIFQLTFPQPGMLAAPDLARMTGLLRDGAPEQHLRAAANEIRSRLNPHPANQTDLNEPVFQGRRLRGLQHKYRETVLLFPRQGQTCHAYCTYCFRWPQFVGEPDLRIATDDMDSVVAYLRAHPEVTNVLITGGDPLVMSAEVLRRHLEPLLRIPSIEAIRIGTKALAYWPQRFSGDPDADDLLRLFEQVTAAGRHLAVMAHFSHPRELAPRVTRQAISRILATGAVIRCQAPVIRGVNDDAAVWAQLWRETTRLGMIPYYLFIERDTGPQHYFGVPLARAYEIYRDAFAQVPGLARTARGPVASASPGKICIDGIVELAGERVFALRYLQARDPALVGRPFFAQFDADALWVADLKPAFGAVELAPA</sequence>
<comment type="cofactor">
    <cofactor evidence="1">
        <name>pyridoxal 5'-phosphate</name>
        <dbReference type="ChEBI" id="CHEBI:597326"/>
    </cofactor>
</comment>
<reference evidence="8 9" key="1">
    <citation type="submission" date="2021-01" db="EMBL/GenBank/DDBJ databases">
        <title>Whole genome shotgun sequence of Catellatospora bangladeshensis NBRC 107357.</title>
        <authorList>
            <person name="Komaki H."/>
            <person name="Tamura T."/>
        </authorList>
    </citation>
    <scope>NUCLEOTIDE SEQUENCE [LARGE SCALE GENOMIC DNA]</scope>
    <source>
        <strain evidence="8 9">NBRC 107357</strain>
    </source>
</reference>
<keyword evidence="2" id="KW-0004">4Fe-4S</keyword>
<dbReference type="InterPro" id="IPR007197">
    <property type="entry name" value="rSAM"/>
</dbReference>
<dbReference type="RefSeq" id="WP_239125883.1">
    <property type="nucleotide sequence ID" value="NZ_BONF01000021.1"/>
</dbReference>
<dbReference type="InterPro" id="IPR013785">
    <property type="entry name" value="Aldolase_TIM"/>
</dbReference>
<dbReference type="PANTHER" id="PTHR30538:SF0">
    <property type="entry name" value="L-LYSINE 2,3-AMINOMUTASE AQ_1632-RELATED"/>
    <property type="match status" value="1"/>
</dbReference>
<gene>
    <name evidence="8" type="ORF">Cba03nite_39530</name>
</gene>
<keyword evidence="3" id="KW-0949">S-adenosyl-L-methionine</keyword>
<organism evidence="8 9">
    <name type="scientific">Catellatospora bangladeshensis</name>
    <dbReference type="NCBI Taxonomy" id="310355"/>
    <lineage>
        <taxon>Bacteria</taxon>
        <taxon>Bacillati</taxon>
        <taxon>Actinomycetota</taxon>
        <taxon>Actinomycetes</taxon>
        <taxon>Micromonosporales</taxon>
        <taxon>Micromonosporaceae</taxon>
        <taxon>Catellatospora</taxon>
    </lineage>
</organism>
<accession>A0A8J3JHB2</accession>
<evidence type="ECO:0000256" key="2">
    <source>
        <dbReference type="ARBA" id="ARBA00022485"/>
    </source>
</evidence>
<evidence type="ECO:0000256" key="7">
    <source>
        <dbReference type="ARBA" id="ARBA00023014"/>
    </source>
</evidence>
<keyword evidence="6" id="KW-0408">Iron</keyword>
<dbReference type="SUPFAM" id="SSF102114">
    <property type="entry name" value="Radical SAM enzymes"/>
    <property type="match status" value="1"/>
</dbReference>
<dbReference type="SFLD" id="SFLDS00029">
    <property type="entry name" value="Radical_SAM"/>
    <property type="match status" value="1"/>
</dbReference>
<keyword evidence="9" id="KW-1185">Reference proteome</keyword>
<evidence type="ECO:0000256" key="5">
    <source>
        <dbReference type="ARBA" id="ARBA00022898"/>
    </source>
</evidence>